<dbReference type="Gene3D" id="2.60.40.150">
    <property type="entry name" value="C2 domain"/>
    <property type="match status" value="1"/>
</dbReference>
<dbReference type="Pfam" id="PF00595">
    <property type="entry name" value="PDZ"/>
    <property type="match status" value="1"/>
</dbReference>
<feature type="region of interest" description="Disordered" evidence="1">
    <location>
        <begin position="895"/>
        <end position="921"/>
    </location>
</feature>
<keyword evidence="6" id="KW-1185">Reference proteome</keyword>
<comment type="caution">
    <text evidence="5">The sequence shown here is derived from an EMBL/GenBank/DDBJ whole genome shotgun (WGS) entry which is preliminary data.</text>
</comment>
<feature type="compositionally biased region" description="Polar residues" evidence="1">
    <location>
        <begin position="1198"/>
        <end position="1215"/>
    </location>
</feature>
<feature type="compositionally biased region" description="Polar residues" evidence="1">
    <location>
        <begin position="896"/>
        <end position="921"/>
    </location>
</feature>
<dbReference type="SUPFAM" id="SSF50156">
    <property type="entry name" value="PDZ domain-like"/>
    <property type="match status" value="1"/>
</dbReference>
<feature type="compositionally biased region" description="Acidic residues" evidence="1">
    <location>
        <begin position="1164"/>
        <end position="1174"/>
    </location>
</feature>
<dbReference type="PROSITE" id="PS50004">
    <property type="entry name" value="C2"/>
    <property type="match status" value="1"/>
</dbReference>
<accession>A0ABD1EZS5</accession>
<feature type="region of interest" description="Disordered" evidence="1">
    <location>
        <begin position="1157"/>
        <end position="1216"/>
    </location>
</feature>
<evidence type="ECO:0000259" key="2">
    <source>
        <dbReference type="PROSITE" id="PS50004"/>
    </source>
</evidence>
<dbReference type="InterPro" id="IPR035899">
    <property type="entry name" value="DBL_dom_sf"/>
</dbReference>
<dbReference type="Gene3D" id="1.20.900.10">
    <property type="entry name" value="Dbl homology (DH) domain"/>
    <property type="match status" value="1"/>
</dbReference>
<feature type="domain" description="DH" evidence="3">
    <location>
        <begin position="393"/>
        <end position="576"/>
    </location>
</feature>
<feature type="region of interest" description="Disordered" evidence="1">
    <location>
        <begin position="1258"/>
        <end position="1292"/>
    </location>
</feature>
<proteinExistence type="predicted"/>
<dbReference type="SUPFAM" id="SSF50729">
    <property type="entry name" value="PH domain-like"/>
    <property type="match status" value="1"/>
</dbReference>
<dbReference type="InterPro" id="IPR036034">
    <property type="entry name" value="PDZ_sf"/>
</dbReference>
<dbReference type="SMART" id="SM00228">
    <property type="entry name" value="PDZ"/>
    <property type="match status" value="1"/>
</dbReference>
<dbReference type="InterPro" id="IPR000219">
    <property type="entry name" value="DH_dom"/>
</dbReference>
<dbReference type="InterPro" id="IPR011993">
    <property type="entry name" value="PH-like_dom_sf"/>
</dbReference>
<dbReference type="SUPFAM" id="SSF48065">
    <property type="entry name" value="DBL homology domain (DH-domain)"/>
    <property type="match status" value="1"/>
</dbReference>
<gene>
    <name evidence="5" type="ORF">ABEB36_005555</name>
</gene>
<evidence type="ECO:0000313" key="5">
    <source>
        <dbReference type="EMBL" id="KAL1506134.1"/>
    </source>
</evidence>
<protein>
    <submittedName>
        <fullName evidence="5">Uncharacterized protein</fullName>
    </submittedName>
</protein>
<dbReference type="InterPro" id="IPR035892">
    <property type="entry name" value="C2_domain_sf"/>
</dbReference>
<evidence type="ECO:0000313" key="6">
    <source>
        <dbReference type="Proteomes" id="UP001566132"/>
    </source>
</evidence>
<feature type="compositionally biased region" description="Polar residues" evidence="1">
    <location>
        <begin position="1280"/>
        <end position="1290"/>
    </location>
</feature>
<dbReference type="PANTHER" id="PTHR46848:SF1">
    <property type="entry name" value="REGULATOR OF G-PROTEIN SIGNALING 3"/>
    <property type="match status" value="1"/>
</dbReference>
<feature type="domain" description="PDZ" evidence="4">
    <location>
        <begin position="235"/>
        <end position="313"/>
    </location>
</feature>
<dbReference type="Pfam" id="PF00168">
    <property type="entry name" value="C2"/>
    <property type="match status" value="1"/>
</dbReference>
<reference evidence="5 6" key="1">
    <citation type="submission" date="2024-05" db="EMBL/GenBank/DDBJ databases">
        <title>Genetic variation in Jamaican populations of the coffee berry borer (Hypothenemus hampei).</title>
        <authorList>
            <person name="Errbii M."/>
            <person name="Myrie A."/>
        </authorList>
    </citation>
    <scope>NUCLEOTIDE SEQUENCE [LARGE SCALE GENOMIC DNA]</scope>
    <source>
        <strain evidence="5">JA-Hopewell-2020-01-JO</strain>
        <tissue evidence="5">Whole body</tissue>
    </source>
</reference>
<dbReference type="EMBL" id="JBDJPC010000004">
    <property type="protein sequence ID" value="KAL1506134.1"/>
    <property type="molecule type" value="Genomic_DNA"/>
</dbReference>
<organism evidence="5 6">
    <name type="scientific">Hypothenemus hampei</name>
    <name type="common">Coffee berry borer</name>
    <dbReference type="NCBI Taxonomy" id="57062"/>
    <lineage>
        <taxon>Eukaryota</taxon>
        <taxon>Metazoa</taxon>
        <taxon>Ecdysozoa</taxon>
        <taxon>Arthropoda</taxon>
        <taxon>Hexapoda</taxon>
        <taxon>Insecta</taxon>
        <taxon>Pterygota</taxon>
        <taxon>Neoptera</taxon>
        <taxon>Endopterygota</taxon>
        <taxon>Coleoptera</taxon>
        <taxon>Polyphaga</taxon>
        <taxon>Cucujiformia</taxon>
        <taxon>Curculionidae</taxon>
        <taxon>Scolytinae</taxon>
        <taxon>Hypothenemus</taxon>
    </lineage>
</organism>
<evidence type="ECO:0000259" key="4">
    <source>
        <dbReference type="PROSITE" id="PS50106"/>
    </source>
</evidence>
<dbReference type="SUPFAM" id="SSF49562">
    <property type="entry name" value="C2 domain (Calcium/lipid-binding domain, CaLB)"/>
    <property type="match status" value="1"/>
</dbReference>
<dbReference type="Pfam" id="PF00621">
    <property type="entry name" value="RhoGEF"/>
    <property type="match status" value="1"/>
</dbReference>
<dbReference type="InterPro" id="IPR000008">
    <property type="entry name" value="C2_dom"/>
</dbReference>
<dbReference type="Gene3D" id="2.30.29.30">
    <property type="entry name" value="Pleckstrin-homology domain (PH domain)/Phosphotyrosine-binding domain (PTB)"/>
    <property type="match status" value="1"/>
</dbReference>
<feature type="compositionally biased region" description="Low complexity" evidence="1">
    <location>
        <begin position="1261"/>
        <end position="1279"/>
    </location>
</feature>
<dbReference type="SMART" id="SM00239">
    <property type="entry name" value="C2"/>
    <property type="match status" value="1"/>
</dbReference>
<dbReference type="PANTHER" id="PTHR46848">
    <property type="entry name" value="REGULATOR OF G-PROTEIN SIGNALING 3"/>
    <property type="match status" value="1"/>
</dbReference>
<dbReference type="SMART" id="SM00325">
    <property type="entry name" value="RhoGEF"/>
    <property type="match status" value="1"/>
</dbReference>
<sequence length="1506" mass="170319">MDLKIFSDDNWIFVNVIRCSDLYRADGETINAYVKVAISDRLLSSRSKKRNAVLQRTAVQSNSSRPIFNHTFKFPILPADNRKKVLLEVWHRDRTTMTSEFLGCMSFDVQDVCSKVIHGSYRLLPQAEGRLGNVPITNDLIGNEIHLHQDMEDHNQEGGCGESVIEEILNVDGRENELKRSTNKAILSEQQKYADEHLFLRYLELDPIEGPEAIPAALQRKATGNKFGRTPFTQTKQLSRPPKSGFGFSVVWTHPPRIERVEKGLPAERAGILPGDYIIFVDKHNVVMMPEIDILNLIRSYGNQLTLEIFRRNPFRNGSVPSVHQKSTTIVTPSSIKTDSNINIPSSTATTAIRRPSTVCSTNATSIDYRRRKLNLPQVTFSSEKPSTNPDESRKRAIYQLIGKEQQYATALQFAITRFVSALAERRDLITSSEHKTLFQNCEELLRITEDILDHLVHEDGEMDPNILVKIYRCKLHEFTTAYKKYCMGIKKADCVLANKMKNSNSDFVRFIQSPAIPRRRPDLTVFIHKPLEHYREVLKILMAIQSHTPSKHEDSAVINQIVHEMQVTYKEITSAVGLMEPCGEGRPLLCVQDLENRLVFTKCKPFVLNKPGRQWIFGGDLSRIDGRNVRQYWTLLFNDLILFAKASRDRVLFITEDPLPLAHITDMFFNIRKKGVTDTEFRIIVNPEGNKEASSPIIHCGPDLTRTPKKNSNKKTVILRAPTTELKAVWQNLLQRQIFQLNSGMDGSSPSSPMESPEVPINSSVGTLQSVETSSIRRQSQFLANDYGRNNNEHLDSDFQDVKKQLETLIEHKCKLMGKSSLNGKCNAIHLEQWMKGQLDNEETTSHFLDTMDEVWTEEKLKKRSEELHLINLNSNIGESCKSNKINDRGCEETVFSSDQEEQSPSKSTTTESQVTVRSSPLVSEPVPVCRQCHKNCLSNVLANNNKINQTHFNDCRQNESSKNCNEQEIINDSTKTNDWQGFLLLGVCSNPVASLLTYDPFRVQPQAPKISVAPPSPENSTKNCVCLNNENCNTKIRESTIIHEPDISPDDSPLAEDHPYHSLSSSAQTLRRFGTVSSLERCGSEQQDDNLEIYDENHYSSEESECFEDECLGIDNRAFTNSSTISWTTRASKFVAEKMAFFDYRNGGGIFDRYVKTPEPDINGEEAQEEETSGGTSGEEIWGTPTSGGDLDDSLRSPNSPNLDGKFSPNNELYTDENLDDTEIMMDELLMTPPITGAILRGLLPRRTLEPLIEEDFSDTTSSSSSSEPTSPHSGSSEQDNQSGSAADTCSPDVVDCVANEPFVSIAPSRIKEIEMVENVLPLCQNCATQCPMAQSQNHLFQEIKEKTYEGDEQCCAEVNASQMVPHCLNMPRSESYRKIVEAAEDALLETTDKNVVENLVDPAGLFQNFKPAAKFVNIERVQRNNSVRIFEFFNIRRLERRIYNETFEENRQPMASFSNSDEVCDISVSPRKSLPKSLNDNRNGRFWRQLSRRRTIEKPPNPA</sequence>
<dbReference type="PROSITE" id="PS50106">
    <property type="entry name" value="PDZ"/>
    <property type="match status" value="1"/>
</dbReference>
<name>A0ABD1EZS5_HYPHA</name>
<dbReference type="InterPro" id="IPR001478">
    <property type="entry name" value="PDZ"/>
</dbReference>
<dbReference type="Proteomes" id="UP001566132">
    <property type="component" value="Unassembled WGS sequence"/>
</dbReference>
<evidence type="ECO:0000256" key="1">
    <source>
        <dbReference type="SAM" id="MobiDB-lite"/>
    </source>
</evidence>
<evidence type="ECO:0000259" key="3">
    <source>
        <dbReference type="PROSITE" id="PS50010"/>
    </source>
</evidence>
<feature type="domain" description="C2" evidence="2">
    <location>
        <begin position="1"/>
        <end position="124"/>
    </location>
</feature>
<dbReference type="Gene3D" id="2.30.42.10">
    <property type="match status" value="1"/>
</dbReference>
<dbReference type="PROSITE" id="PS50010">
    <property type="entry name" value="DH_2"/>
    <property type="match status" value="1"/>
</dbReference>